<name>A0A6M5YJ46_9BACT</name>
<dbReference type="Proteomes" id="UP000503447">
    <property type="component" value="Chromosome"/>
</dbReference>
<dbReference type="KEGG" id="ftj:FTUN_1586"/>
<dbReference type="AlphaFoldDB" id="A0A6M5YJ46"/>
<keyword evidence="2" id="KW-1185">Reference proteome</keyword>
<gene>
    <name evidence="1" type="ORF">FTUN_1586</name>
</gene>
<protein>
    <submittedName>
        <fullName evidence="1">Uncharacterized protein</fullName>
    </submittedName>
</protein>
<proteinExistence type="predicted"/>
<dbReference type="RefSeq" id="WP_171470147.1">
    <property type="nucleotide sequence ID" value="NZ_CP053452.2"/>
</dbReference>
<reference evidence="2" key="1">
    <citation type="submission" date="2020-05" db="EMBL/GenBank/DDBJ databases">
        <title>Frigoriglobus tundricola gen. nov., sp. nov., a psychrotolerant cellulolytic planctomycete of the family Gemmataceae with two divergent copies of 16S rRNA gene.</title>
        <authorList>
            <person name="Kulichevskaya I.S."/>
            <person name="Ivanova A.A."/>
            <person name="Naumoff D.G."/>
            <person name="Beletsky A.V."/>
            <person name="Rijpstra W.I.C."/>
            <person name="Sinninghe Damste J.S."/>
            <person name="Mardanov A.V."/>
            <person name="Ravin N.V."/>
            <person name="Dedysh S.N."/>
        </authorList>
    </citation>
    <scope>NUCLEOTIDE SEQUENCE [LARGE SCALE GENOMIC DNA]</scope>
    <source>
        <strain evidence="2">PL17</strain>
    </source>
</reference>
<evidence type="ECO:0000313" key="1">
    <source>
        <dbReference type="EMBL" id="QJW94067.1"/>
    </source>
</evidence>
<dbReference type="EMBL" id="CP053452">
    <property type="protein sequence ID" value="QJW94067.1"/>
    <property type="molecule type" value="Genomic_DNA"/>
</dbReference>
<sequence length="164" mass="17411">MPRAVVPYPQDHGLALGRALRVVGLLSSRPDMRDEEVEAALIGEGAGPVDAWLLTLLVPSALSHPVLRGLGVTGFPSVYGVRKRSGQCAYLPLAGEHYFTAALAWAEELFALAPADRSLTVEAWHAVAGRSAEMGCVNNMLTSHGPEGLRGAVNEPTNAGRVYR</sequence>
<organism evidence="1 2">
    <name type="scientific">Frigoriglobus tundricola</name>
    <dbReference type="NCBI Taxonomy" id="2774151"/>
    <lineage>
        <taxon>Bacteria</taxon>
        <taxon>Pseudomonadati</taxon>
        <taxon>Planctomycetota</taxon>
        <taxon>Planctomycetia</taxon>
        <taxon>Gemmatales</taxon>
        <taxon>Gemmataceae</taxon>
        <taxon>Frigoriglobus</taxon>
    </lineage>
</organism>
<accession>A0A6M5YJ46</accession>
<evidence type="ECO:0000313" key="2">
    <source>
        <dbReference type="Proteomes" id="UP000503447"/>
    </source>
</evidence>